<dbReference type="SMART" id="SM01207">
    <property type="entry name" value="G3P_acyltransf"/>
    <property type="match status" value="1"/>
</dbReference>
<name>A0A1M7AZD4_9BACL</name>
<dbReference type="STRING" id="1123231.SAMN02745189_00299"/>
<sequence length="194" mass="20955">MTNIIILVIISYLIGAIPFSLLIGKIFYKVDIREHGSGNVGTTNTFRILGKKAGIMVLILDILKGALPVYIAMLMAVDMHIFIPGLISAIGHVYPVFLKFRGGKAVATGSGAVLAYNPIVFIILVSAFLITLKLSKYVSLSSIVAALTFIGVSLLLQDPLIIAFAVILGVVIIIRHISNIKRIMNGTESRITFM</sequence>
<dbReference type="PANTHER" id="PTHR30309">
    <property type="entry name" value="INNER MEMBRANE PROTEIN YGIH"/>
    <property type="match status" value="1"/>
</dbReference>
<keyword evidence="7 10" id="KW-0472">Membrane</keyword>
<dbReference type="GO" id="GO:0043772">
    <property type="term" value="F:acyl-phosphate glycerol-3-phosphate acyltransferase activity"/>
    <property type="evidence" value="ECO:0007669"/>
    <property type="project" value="UniProtKB-UniRule"/>
</dbReference>
<accession>A0A1M7AZD4</accession>
<dbReference type="HAMAP" id="MF_01043">
    <property type="entry name" value="PlsY"/>
    <property type="match status" value="1"/>
</dbReference>
<evidence type="ECO:0000256" key="10">
    <source>
        <dbReference type="HAMAP-Rule" id="MF_01043"/>
    </source>
</evidence>
<keyword evidence="3 10" id="KW-0808">Transferase</keyword>
<keyword evidence="9 10" id="KW-1208">Phospholipid metabolism</keyword>
<reference evidence="11 12" key="1">
    <citation type="submission" date="2016-11" db="EMBL/GenBank/DDBJ databases">
        <authorList>
            <person name="Jaros S."/>
            <person name="Januszkiewicz K."/>
            <person name="Wedrychowicz H."/>
        </authorList>
    </citation>
    <scope>NUCLEOTIDE SEQUENCE [LARGE SCALE GENOMIC DNA]</scope>
    <source>
        <strain evidence="11 12">DSM 16010</strain>
    </source>
</reference>
<comment type="pathway">
    <text evidence="10">Lipid metabolism; phospholipid metabolism.</text>
</comment>
<dbReference type="Pfam" id="PF02660">
    <property type="entry name" value="G3P_acyltransf"/>
    <property type="match status" value="1"/>
</dbReference>
<comment type="function">
    <text evidence="10">Catalyzes the transfer of an acyl group from acyl-phosphate (acyl-PO(4)) to glycerol-3-phosphate (G3P) to form lysophosphatidic acid (LPA). This enzyme utilizes acyl-phosphate as fatty acyl donor, but not acyl-CoA or acyl-ACP.</text>
</comment>
<feature type="transmembrane region" description="Helical" evidence="10">
    <location>
        <begin position="81"/>
        <end position="100"/>
    </location>
</feature>
<evidence type="ECO:0000256" key="1">
    <source>
        <dbReference type="ARBA" id="ARBA00022475"/>
    </source>
</evidence>
<feature type="transmembrane region" description="Helical" evidence="10">
    <location>
        <begin position="55"/>
        <end position="75"/>
    </location>
</feature>
<feature type="transmembrane region" description="Helical" evidence="10">
    <location>
        <begin position="112"/>
        <end position="131"/>
    </location>
</feature>
<dbReference type="EMBL" id="FRCF01000002">
    <property type="protein sequence ID" value="SHL48110.1"/>
    <property type="molecule type" value="Genomic_DNA"/>
</dbReference>
<evidence type="ECO:0000313" key="12">
    <source>
        <dbReference type="Proteomes" id="UP000184206"/>
    </source>
</evidence>
<keyword evidence="12" id="KW-1185">Reference proteome</keyword>
<dbReference type="NCBIfam" id="TIGR00023">
    <property type="entry name" value="glycerol-3-phosphate 1-O-acyltransferase PlsY"/>
    <property type="match status" value="1"/>
</dbReference>
<proteinExistence type="inferred from homology"/>
<dbReference type="GO" id="GO:0005886">
    <property type="term" value="C:plasma membrane"/>
    <property type="evidence" value="ECO:0007669"/>
    <property type="project" value="UniProtKB-SubCell"/>
</dbReference>
<comment type="subcellular location">
    <subcellularLocation>
        <location evidence="10">Cell membrane</location>
        <topology evidence="10">Multi-pass membrane protein</topology>
    </subcellularLocation>
</comment>
<evidence type="ECO:0000256" key="5">
    <source>
        <dbReference type="ARBA" id="ARBA00022989"/>
    </source>
</evidence>
<dbReference type="PANTHER" id="PTHR30309:SF0">
    <property type="entry name" value="GLYCEROL-3-PHOSPHATE ACYLTRANSFERASE-RELATED"/>
    <property type="match status" value="1"/>
</dbReference>
<comment type="similarity">
    <text evidence="10">Belongs to the PlsY family.</text>
</comment>
<organism evidence="11 12">
    <name type="scientific">Lacicoccus alkaliphilus DSM 16010</name>
    <dbReference type="NCBI Taxonomy" id="1123231"/>
    <lineage>
        <taxon>Bacteria</taxon>
        <taxon>Bacillati</taxon>
        <taxon>Bacillota</taxon>
        <taxon>Bacilli</taxon>
        <taxon>Bacillales</taxon>
        <taxon>Salinicoccaceae</taxon>
        <taxon>Lacicoccus</taxon>
    </lineage>
</organism>
<evidence type="ECO:0000256" key="3">
    <source>
        <dbReference type="ARBA" id="ARBA00022679"/>
    </source>
</evidence>
<dbReference type="OrthoDB" id="9777124at2"/>
<keyword evidence="1 10" id="KW-1003">Cell membrane</keyword>
<gene>
    <name evidence="10" type="primary">plsY</name>
    <name evidence="11" type="ORF">SAMN02745189_00299</name>
</gene>
<keyword evidence="8 10" id="KW-0594">Phospholipid biosynthesis</keyword>
<dbReference type="GO" id="GO:0008654">
    <property type="term" value="P:phospholipid biosynthetic process"/>
    <property type="evidence" value="ECO:0007669"/>
    <property type="project" value="UniProtKB-UniRule"/>
</dbReference>
<dbReference type="EC" id="2.3.1.275" evidence="10"/>
<evidence type="ECO:0000256" key="4">
    <source>
        <dbReference type="ARBA" id="ARBA00022692"/>
    </source>
</evidence>
<dbReference type="Proteomes" id="UP000184206">
    <property type="component" value="Unassembled WGS sequence"/>
</dbReference>
<keyword evidence="5 10" id="KW-1133">Transmembrane helix</keyword>
<keyword evidence="6 10" id="KW-0443">Lipid metabolism</keyword>
<dbReference type="AlphaFoldDB" id="A0A1M7AZD4"/>
<evidence type="ECO:0000256" key="6">
    <source>
        <dbReference type="ARBA" id="ARBA00023098"/>
    </source>
</evidence>
<comment type="catalytic activity">
    <reaction evidence="10">
        <text>an acyl phosphate + sn-glycerol 3-phosphate = a 1-acyl-sn-glycero-3-phosphate + phosphate</text>
        <dbReference type="Rhea" id="RHEA:34075"/>
        <dbReference type="ChEBI" id="CHEBI:43474"/>
        <dbReference type="ChEBI" id="CHEBI:57597"/>
        <dbReference type="ChEBI" id="CHEBI:57970"/>
        <dbReference type="ChEBI" id="CHEBI:59918"/>
        <dbReference type="EC" id="2.3.1.275"/>
    </reaction>
</comment>
<feature type="transmembrane region" description="Helical" evidence="10">
    <location>
        <begin position="143"/>
        <end position="174"/>
    </location>
</feature>
<dbReference type="InterPro" id="IPR003811">
    <property type="entry name" value="G3P_acylTferase_PlsY"/>
</dbReference>
<evidence type="ECO:0000256" key="8">
    <source>
        <dbReference type="ARBA" id="ARBA00023209"/>
    </source>
</evidence>
<evidence type="ECO:0000256" key="9">
    <source>
        <dbReference type="ARBA" id="ARBA00023264"/>
    </source>
</evidence>
<evidence type="ECO:0000256" key="7">
    <source>
        <dbReference type="ARBA" id="ARBA00023136"/>
    </source>
</evidence>
<dbReference type="UniPathway" id="UPA00085"/>
<protein>
    <recommendedName>
        <fullName evidence="10">Glycerol-3-phosphate acyltransferase</fullName>
    </recommendedName>
    <alternativeName>
        <fullName evidence="10">Acyl-PO4 G3P acyltransferase</fullName>
    </alternativeName>
    <alternativeName>
        <fullName evidence="10">Acyl-phosphate--glycerol-3-phosphate acyltransferase</fullName>
    </alternativeName>
    <alternativeName>
        <fullName evidence="10">G3P acyltransferase</fullName>
        <shortName evidence="10">GPAT</shortName>
        <ecNumber evidence="10">2.3.1.275</ecNumber>
    </alternativeName>
    <alternativeName>
        <fullName evidence="10">Lysophosphatidic acid synthase</fullName>
        <shortName evidence="10">LPA synthase</shortName>
    </alternativeName>
</protein>
<feature type="transmembrane region" description="Helical" evidence="10">
    <location>
        <begin position="6"/>
        <end position="28"/>
    </location>
</feature>
<evidence type="ECO:0000256" key="2">
    <source>
        <dbReference type="ARBA" id="ARBA00022516"/>
    </source>
</evidence>
<keyword evidence="11" id="KW-0012">Acyltransferase</keyword>
<dbReference type="RefSeq" id="WP_072707618.1">
    <property type="nucleotide sequence ID" value="NZ_FRCF01000002.1"/>
</dbReference>
<keyword evidence="2 10" id="KW-0444">Lipid biosynthesis</keyword>
<keyword evidence="4 10" id="KW-0812">Transmembrane</keyword>
<evidence type="ECO:0000313" key="11">
    <source>
        <dbReference type="EMBL" id="SHL48110.1"/>
    </source>
</evidence>
<comment type="subunit">
    <text evidence="10">Probably interacts with PlsX.</text>
</comment>